<feature type="transmembrane region" description="Helical" evidence="10">
    <location>
        <begin position="21"/>
        <end position="39"/>
    </location>
</feature>
<keyword evidence="3" id="KW-0813">Transport</keyword>
<dbReference type="KEGG" id="mgin:FRZ54_18340"/>
<comment type="subcellular location">
    <subcellularLocation>
        <location evidence="1">Cell inner membrane</location>
        <topology evidence="1">Single-pass membrane protein</topology>
        <orientation evidence="1">Periplasmic side</orientation>
    </subcellularLocation>
</comment>
<name>A0A5B8V1D6_9SPHI</name>
<evidence type="ECO:0000256" key="10">
    <source>
        <dbReference type="SAM" id="Phobius"/>
    </source>
</evidence>
<evidence type="ECO:0000256" key="8">
    <source>
        <dbReference type="ARBA" id="ARBA00022989"/>
    </source>
</evidence>
<evidence type="ECO:0000256" key="7">
    <source>
        <dbReference type="ARBA" id="ARBA00022927"/>
    </source>
</evidence>
<accession>A0A5B8V1D6</accession>
<evidence type="ECO:0000256" key="5">
    <source>
        <dbReference type="ARBA" id="ARBA00022519"/>
    </source>
</evidence>
<dbReference type="GO" id="GO:0055085">
    <property type="term" value="P:transmembrane transport"/>
    <property type="evidence" value="ECO:0007669"/>
    <property type="project" value="InterPro"/>
</dbReference>
<evidence type="ECO:0000313" key="12">
    <source>
        <dbReference type="EMBL" id="QEC64451.1"/>
    </source>
</evidence>
<dbReference type="InterPro" id="IPR006260">
    <property type="entry name" value="TonB/TolA_C"/>
</dbReference>
<dbReference type="PROSITE" id="PS52015">
    <property type="entry name" value="TONB_CTD"/>
    <property type="match status" value="1"/>
</dbReference>
<comment type="similarity">
    <text evidence="2">Belongs to the TonB family.</text>
</comment>
<keyword evidence="8 10" id="KW-1133">Transmembrane helix</keyword>
<dbReference type="GO" id="GO:0031992">
    <property type="term" value="F:energy transducer activity"/>
    <property type="evidence" value="ECO:0007669"/>
    <property type="project" value="TreeGrafter"/>
</dbReference>
<evidence type="ECO:0000256" key="9">
    <source>
        <dbReference type="ARBA" id="ARBA00023136"/>
    </source>
</evidence>
<dbReference type="PANTHER" id="PTHR33446:SF2">
    <property type="entry name" value="PROTEIN TONB"/>
    <property type="match status" value="1"/>
</dbReference>
<proteinExistence type="inferred from homology"/>
<dbReference type="Pfam" id="PF03544">
    <property type="entry name" value="TonB_C"/>
    <property type="match status" value="1"/>
</dbReference>
<dbReference type="InterPro" id="IPR037682">
    <property type="entry name" value="TonB_C"/>
</dbReference>
<dbReference type="GO" id="GO:0098797">
    <property type="term" value="C:plasma membrane protein complex"/>
    <property type="evidence" value="ECO:0007669"/>
    <property type="project" value="TreeGrafter"/>
</dbReference>
<dbReference type="PANTHER" id="PTHR33446">
    <property type="entry name" value="PROTEIN TONB-RELATED"/>
    <property type="match status" value="1"/>
</dbReference>
<feature type="domain" description="TonB C-terminal" evidence="11">
    <location>
        <begin position="91"/>
        <end position="182"/>
    </location>
</feature>
<evidence type="ECO:0000313" key="13">
    <source>
        <dbReference type="Proteomes" id="UP000321479"/>
    </source>
</evidence>
<dbReference type="EMBL" id="CP042436">
    <property type="protein sequence ID" value="QEC64451.1"/>
    <property type="molecule type" value="Genomic_DNA"/>
</dbReference>
<keyword evidence="5" id="KW-0997">Cell inner membrane</keyword>
<keyword evidence="13" id="KW-1185">Reference proteome</keyword>
<dbReference type="GO" id="GO:0015031">
    <property type="term" value="P:protein transport"/>
    <property type="evidence" value="ECO:0007669"/>
    <property type="project" value="UniProtKB-KW"/>
</dbReference>
<dbReference type="AlphaFoldDB" id="A0A5B8V1D6"/>
<dbReference type="SUPFAM" id="SSF74653">
    <property type="entry name" value="TolA/TonB C-terminal domain"/>
    <property type="match status" value="1"/>
</dbReference>
<reference evidence="12 13" key="1">
    <citation type="journal article" date="2017" name="Curr. Microbiol.">
        <title>Mucilaginibacter ginsenosidivorans sp. nov., Isolated from Soil of Ginseng Field.</title>
        <authorList>
            <person name="Kim M.M."/>
            <person name="Siddiqi M.Z."/>
            <person name="Im W.T."/>
        </authorList>
    </citation>
    <scope>NUCLEOTIDE SEQUENCE [LARGE SCALE GENOMIC DNA]</scope>
    <source>
        <strain evidence="12 13">Gsoil 3017</strain>
    </source>
</reference>
<gene>
    <name evidence="12" type="ORF">FRZ54_18340</name>
</gene>
<keyword evidence="6 10" id="KW-0812">Transmembrane</keyword>
<evidence type="ECO:0000256" key="6">
    <source>
        <dbReference type="ARBA" id="ARBA00022692"/>
    </source>
</evidence>
<evidence type="ECO:0000256" key="1">
    <source>
        <dbReference type="ARBA" id="ARBA00004383"/>
    </source>
</evidence>
<keyword evidence="7" id="KW-0653">Protein transport</keyword>
<dbReference type="Proteomes" id="UP000321479">
    <property type="component" value="Chromosome"/>
</dbReference>
<evidence type="ECO:0000256" key="3">
    <source>
        <dbReference type="ARBA" id="ARBA00022448"/>
    </source>
</evidence>
<keyword evidence="9 10" id="KW-0472">Membrane</keyword>
<keyword evidence="4" id="KW-1003">Cell membrane</keyword>
<protein>
    <submittedName>
        <fullName evidence="12">Energy transducer TonB</fullName>
    </submittedName>
</protein>
<evidence type="ECO:0000256" key="2">
    <source>
        <dbReference type="ARBA" id="ARBA00006555"/>
    </source>
</evidence>
<sequence length="182" mass="20352">METGNTERQTCQSSIFDTIKFLIMKNSFLILVLLIAFITTHGQQPTTPPPPPLPAKHADPDAAIVVDGTDTTTSKNDKIFTAVEHEPEYPGGMMKFYQYIHENLKYPEKAKNSGIEGRVILGFIVEKDGSFSDIVINRGLSRECDAEAVRLLKSTEKWNPGVQNGHLVRVMYNVIITFKTPE</sequence>
<dbReference type="OrthoDB" id="649093at2"/>
<evidence type="ECO:0000259" key="11">
    <source>
        <dbReference type="PROSITE" id="PS52015"/>
    </source>
</evidence>
<dbReference type="NCBIfam" id="TIGR01352">
    <property type="entry name" value="tonB_Cterm"/>
    <property type="match status" value="1"/>
</dbReference>
<evidence type="ECO:0000256" key="4">
    <source>
        <dbReference type="ARBA" id="ARBA00022475"/>
    </source>
</evidence>
<dbReference type="InterPro" id="IPR051045">
    <property type="entry name" value="TonB-dependent_transducer"/>
</dbReference>
<dbReference type="Gene3D" id="3.30.1150.10">
    <property type="match status" value="1"/>
</dbReference>
<organism evidence="12 13">
    <name type="scientific">Mucilaginibacter ginsenosidivorans</name>
    <dbReference type="NCBI Taxonomy" id="398053"/>
    <lineage>
        <taxon>Bacteria</taxon>
        <taxon>Pseudomonadati</taxon>
        <taxon>Bacteroidota</taxon>
        <taxon>Sphingobacteriia</taxon>
        <taxon>Sphingobacteriales</taxon>
        <taxon>Sphingobacteriaceae</taxon>
        <taxon>Mucilaginibacter</taxon>
    </lineage>
</organism>